<gene>
    <name evidence="1" type="primary">Necator_chrII.g7418</name>
    <name evidence="1" type="ORF">RB195_019625</name>
</gene>
<reference evidence="1 2" key="1">
    <citation type="submission" date="2023-08" db="EMBL/GenBank/DDBJ databases">
        <title>A Necator americanus chromosomal reference genome.</title>
        <authorList>
            <person name="Ilik V."/>
            <person name="Petrzelkova K.J."/>
            <person name="Pardy F."/>
            <person name="Fuh T."/>
            <person name="Niatou-Singa F.S."/>
            <person name="Gouil Q."/>
            <person name="Baker L."/>
            <person name="Ritchie M.E."/>
            <person name="Jex A.R."/>
            <person name="Gazzola D."/>
            <person name="Li H."/>
            <person name="Toshio Fujiwara R."/>
            <person name="Zhan B."/>
            <person name="Aroian R.V."/>
            <person name="Pafco B."/>
            <person name="Schwarz E.M."/>
        </authorList>
    </citation>
    <scope>NUCLEOTIDE SEQUENCE [LARGE SCALE GENOMIC DNA]</scope>
    <source>
        <strain evidence="1 2">Aroian</strain>
        <tissue evidence="1">Whole animal</tissue>
    </source>
</reference>
<comment type="caution">
    <text evidence="1">The sequence shown here is derived from an EMBL/GenBank/DDBJ whole genome shotgun (WGS) entry which is preliminary data.</text>
</comment>
<evidence type="ECO:0000313" key="2">
    <source>
        <dbReference type="Proteomes" id="UP001303046"/>
    </source>
</evidence>
<dbReference type="Proteomes" id="UP001303046">
    <property type="component" value="Unassembled WGS sequence"/>
</dbReference>
<sequence length="180" mass="20562">MSRDKWALGLLKRLPVGRDPYHIGCSSHISFRTWIGTTVETREKRKNTLLFLRFPYISDEMSAAMRWCLRRADLDSSVSVVEIPPNNLKRQLVRNRLYDAICTTPNCIIRRTGRPGDCLKFGVICLISCTNCGDEYVGEAARSLCVRIKEHMNGKNRLREWTPLGSEQGDIAETLANKFI</sequence>
<proteinExistence type="predicted"/>
<keyword evidence="2" id="KW-1185">Reference proteome</keyword>
<protein>
    <recommendedName>
        <fullName evidence="3">GIY-YIG domain-containing protein</fullName>
    </recommendedName>
</protein>
<name>A0ABR1CHW4_NECAM</name>
<evidence type="ECO:0008006" key="3">
    <source>
        <dbReference type="Google" id="ProtNLM"/>
    </source>
</evidence>
<evidence type="ECO:0000313" key="1">
    <source>
        <dbReference type="EMBL" id="KAK6737040.1"/>
    </source>
</evidence>
<organism evidence="1 2">
    <name type="scientific">Necator americanus</name>
    <name type="common">Human hookworm</name>
    <dbReference type="NCBI Taxonomy" id="51031"/>
    <lineage>
        <taxon>Eukaryota</taxon>
        <taxon>Metazoa</taxon>
        <taxon>Ecdysozoa</taxon>
        <taxon>Nematoda</taxon>
        <taxon>Chromadorea</taxon>
        <taxon>Rhabditida</taxon>
        <taxon>Rhabditina</taxon>
        <taxon>Rhabditomorpha</taxon>
        <taxon>Strongyloidea</taxon>
        <taxon>Ancylostomatidae</taxon>
        <taxon>Bunostominae</taxon>
        <taxon>Necator</taxon>
    </lineage>
</organism>
<dbReference type="EMBL" id="JAVFWL010000002">
    <property type="protein sequence ID" value="KAK6737040.1"/>
    <property type="molecule type" value="Genomic_DNA"/>
</dbReference>
<accession>A0ABR1CHW4</accession>